<dbReference type="GO" id="GO:0005737">
    <property type="term" value="C:cytoplasm"/>
    <property type="evidence" value="ECO:0007669"/>
    <property type="project" value="UniProtKB-SubCell"/>
</dbReference>
<sequence>MSDSEGELGIFEEPEGFYEAEKEPTFVEYTLQSGLKLNLRLVGHNPLWGHFLWNAGRTIALHFESNPQLVKSKTVLELGAGAGLPSLISAHLSAKRVVVTDYPDADLITNLSYNIKACAPSFPIVAKGYLWGADPSPLIEEASPDKGFDVLILADLLFNHSEHGKLVQTVTKSLKKDGTALVFFTPYRPWLLEKDLAFFDLAKENGLVVEKVLEKVMDKVMFEEDPGDELLRRTVFGYEMRWA</sequence>
<dbReference type="PANTHER" id="PTHR14614">
    <property type="entry name" value="HEPATOCELLULAR CARCINOMA-ASSOCIATED ANTIGEN"/>
    <property type="match status" value="1"/>
</dbReference>
<comment type="similarity">
    <text evidence="5">Belongs to the class I-like SAM-binding methyltransferase superfamily. EFM7 family.</text>
</comment>
<keyword evidence="7" id="KW-1185">Reference proteome</keyword>
<feature type="binding site" evidence="5">
    <location>
        <position position="101"/>
    </location>
    <ligand>
        <name>S-adenosyl-L-methionine</name>
        <dbReference type="ChEBI" id="CHEBI:59789"/>
    </ligand>
</feature>
<protein>
    <recommendedName>
        <fullName evidence="5">Protein N-terminal and lysine N-methyltransferase EFM7</fullName>
        <ecNumber evidence="5">2.1.1.-</ecNumber>
    </recommendedName>
    <alternativeName>
        <fullName evidence="5">Elongation factor methyltransferase 7</fullName>
    </alternativeName>
</protein>
<feature type="binding site" evidence="5">
    <location>
        <position position="53"/>
    </location>
    <ligand>
        <name>S-adenosyl-L-methionine</name>
        <dbReference type="ChEBI" id="CHEBI:59789"/>
    </ligand>
</feature>
<dbReference type="STRING" id="1043004.A0A074WGP2"/>
<dbReference type="GO" id="GO:0016279">
    <property type="term" value="F:protein-lysine N-methyltransferase activity"/>
    <property type="evidence" value="ECO:0007669"/>
    <property type="project" value="UniProtKB-UniRule"/>
</dbReference>
<evidence type="ECO:0000256" key="5">
    <source>
        <dbReference type="HAMAP-Rule" id="MF_03223"/>
    </source>
</evidence>
<keyword evidence="2 5" id="KW-0489">Methyltransferase</keyword>
<evidence type="ECO:0000256" key="1">
    <source>
        <dbReference type="ARBA" id="ARBA00022490"/>
    </source>
</evidence>
<dbReference type="Pfam" id="PF10294">
    <property type="entry name" value="Methyltransf_16"/>
    <property type="match status" value="1"/>
</dbReference>
<comment type="subcellular location">
    <subcellularLocation>
        <location evidence="5">Cytoplasm</location>
    </subcellularLocation>
</comment>
<name>A0A074WGP2_9PEZI</name>
<evidence type="ECO:0000256" key="2">
    <source>
        <dbReference type="ARBA" id="ARBA00022603"/>
    </source>
</evidence>
<evidence type="ECO:0000256" key="3">
    <source>
        <dbReference type="ARBA" id="ARBA00022679"/>
    </source>
</evidence>
<dbReference type="InterPro" id="IPR025784">
    <property type="entry name" value="EFM7"/>
</dbReference>
<dbReference type="RefSeq" id="XP_013423154.1">
    <property type="nucleotide sequence ID" value="XM_013567700.1"/>
</dbReference>
<accession>A0A074WGP2</accession>
<dbReference type="PROSITE" id="PS51560">
    <property type="entry name" value="SAM_MT_NNT1"/>
    <property type="match status" value="1"/>
</dbReference>
<feature type="binding site" evidence="5">
    <location>
        <position position="154"/>
    </location>
    <ligand>
        <name>S-adenosyl-L-methionine</name>
        <dbReference type="ChEBI" id="CHEBI:59789"/>
    </ligand>
</feature>
<dbReference type="PANTHER" id="PTHR14614:SF10">
    <property type="entry name" value="PROTEIN N-TERMINAL AND LYSINE N-METHYLTRANSFERASE EFM7"/>
    <property type="match status" value="1"/>
</dbReference>
<dbReference type="GO" id="GO:0071885">
    <property type="term" value="F:N-terminal protein N-methyltransferase activity"/>
    <property type="evidence" value="ECO:0007669"/>
    <property type="project" value="UniProtKB-UniRule"/>
</dbReference>
<evidence type="ECO:0000313" key="6">
    <source>
        <dbReference type="EMBL" id="KEQ69037.1"/>
    </source>
</evidence>
<evidence type="ECO:0000313" key="7">
    <source>
        <dbReference type="Proteomes" id="UP000027730"/>
    </source>
</evidence>
<reference evidence="6 7" key="1">
    <citation type="journal article" date="2014" name="BMC Genomics">
        <title>Genome sequencing of four Aureobasidium pullulans varieties: biotechnological potential, stress tolerance, and description of new species.</title>
        <authorList>
            <person name="Gostin Ar C."/>
            <person name="Ohm R.A."/>
            <person name="Kogej T."/>
            <person name="Sonjak S."/>
            <person name="Turk M."/>
            <person name="Zajc J."/>
            <person name="Zalar P."/>
            <person name="Grube M."/>
            <person name="Sun H."/>
            <person name="Han J."/>
            <person name="Sharma A."/>
            <person name="Chiniquy J."/>
            <person name="Ngan C.Y."/>
            <person name="Lipzen A."/>
            <person name="Barry K."/>
            <person name="Grigoriev I.V."/>
            <person name="Gunde-Cimerman N."/>
        </authorList>
    </citation>
    <scope>NUCLEOTIDE SEQUENCE [LARGE SCALE GENOMIC DNA]</scope>
    <source>
        <strain evidence="6 7">CBS 147.97</strain>
    </source>
</reference>
<dbReference type="OrthoDB" id="46564at2759"/>
<dbReference type="SUPFAM" id="SSF53335">
    <property type="entry name" value="S-adenosyl-L-methionine-dependent methyltransferases"/>
    <property type="match status" value="1"/>
</dbReference>
<dbReference type="InterPro" id="IPR029063">
    <property type="entry name" value="SAM-dependent_MTases_sf"/>
</dbReference>
<dbReference type="AlphaFoldDB" id="A0A074WGP2"/>
<keyword evidence="1 5" id="KW-0963">Cytoplasm</keyword>
<dbReference type="GO" id="GO:0032259">
    <property type="term" value="P:methylation"/>
    <property type="evidence" value="ECO:0007669"/>
    <property type="project" value="UniProtKB-KW"/>
</dbReference>
<dbReference type="InterPro" id="IPR019410">
    <property type="entry name" value="Methyltransf_16"/>
</dbReference>
<dbReference type="Gene3D" id="3.40.50.150">
    <property type="entry name" value="Vaccinia Virus protein VP39"/>
    <property type="match status" value="1"/>
</dbReference>
<feature type="binding site" evidence="5">
    <location>
        <position position="131"/>
    </location>
    <ligand>
        <name>S-adenosyl-L-methionine</name>
        <dbReference type="ChEBI" id="CHEBI:59789"/>
    </ligand>
</feature>
<dbReference type="EMBL" id="KL584724">
    <property type="protein sequence ID" value="KEQ69037.1"/>
    <property type="molecule type" value="Genomic_DNA"/>
</dbReference>
<dbReference type="HAMAP" id="MF_03223">
    <property type="entry name" value="Methyltr_EFM7"/>
    <property type="match status" value="1"/>
</dbReference>
<dbReference type="HOGENOM" id="CLU_032409_0_0_1"/>
<keyword evidence="3 5" id="KW-0808">Transferase</keyword>
<comment type="function">
    <text evidence="5">S-adenosyl-L-methionine-dependent protein methyltransferase that trimethylates the N-terminal glycine 'Gly-2' of elongation factor 1-alpha, before also catalyzing the mono- and dimethylation of 'Lys-3'.</text>
</comment>
<dbReference type="CDD" id="cd02440">
    <property type="entry name" value="AdoMet_MTases"/>
    <property type="match status" value="1"/>
</dbReference>
<dbReference type="EC" id="2.1.1.-" evidence="5"/>
<proteinExistence type="inferred from homology"/>
<keyword evidence="4 5" id="KW-0949">S-adenosyl-L-methionine</keyword>
<dbReference type="GeneID" id="25412458"/>
<dbReference type="Proteomes" id="UP000027730">
    <property type="component" value="Unassembled WGS sequence"/>
</dbReference>
<organism evidence="6 7">
    <name type="scientific">Aureobasidium namibiae CBS 147.97</name>
    <dbReference type="NCBI Taxonomy" id="1043004"/>
    <lineage>
        <taxon>Eukaryota</taxon>
        <taxon>Fungi</taxon>
        <taxon>Dikarya</taxon>
        <taxon>Ascomycota</taxon>
        <taxon>Pezizomycotina</taxon>
        <taxon>Dothideomycetes</taxon>
        <taxon>Dothideomycetidae</taxon>
        <taxon>Dothideales</taxon>
        <taxon>Saccotheciaceae</taxon>
        <taxon>Aureobasidium</taxon>
    </lineage>
</organism>
<gene>
    <name evidence="5" type="primary">EFM7</name>
    <name evidence="6" type="ORF">M436DRAFT_57238</name>
</gene>
<evidence type="ECO:0000256" key="4">
    <source>
        <dbReference type="ARBA" id="ARBA00022691"/>
    </source>
</evidence>
<feature type="binding site" evidence="5">
    <location>
        <begin position="79"/>
        <end position="81"/>
    </location>
    <ligand>
        <name>S-adenosyl-L-methionine</name>
        <dbReference type="ChEBI" id="CHEBI:59789"/>
    </ligand>
</feature>